<dbReference type="SUPFAM" id="SSF50156">
    <property type="entry name" value="PDZ domain-like"/>
    <property type="match status" value="1"/>
</dbReference>
<dbReference type="PRINTS" id="PR00834">
    <property type="entry name" value="PROTEASES2C"/>
</dbReference>
<dbReference type="Gene3D" id="2.40.10.120">
    <property type="match status" value="1"/>
</dbReference>
<reference evidence="5 6" key="1">
    <citation type="submission" date="2019-10" db="EMBL/GenBank/DDBJ databases">
        <title>Extracellular Electron Transfer in a Candidatus Methanoperedens spp. Enrichment Culture.</title>
        <authorList>
            <person name="Berger S."/>
            <person name="Rangel Shaw D."/>
            <person name="Berben T."/>
            <person name="In 'T Zandt M."/>
            <person name="Frank J."/>
            <person name="Reimann J."/>
            <person name="Jetten M.S.M."/>
            <person name="Welte C.U."/>
        </authorList>
    </citation>
    <scope>NUCLEOTIDE SEQUENCE [LARGE SCALE GENOMIC DNA]</scope>
    <source>
        <strain evidence="5">SB12</strain>
    </source>
</reference>
<feature type="domain" description="PDZ" evidence="4">
    <location>
        <begin position="260"/>
        <end position="355"/>
    </location>
</feature>
<keyword evidence="2" id="KW-0378">Hydrolase</keyword>
<dbReference type="InterPro" id="IPR001940">
    <property type="entry name" value="Peptidase_S1C"/>
</dbReference>
<gene>
    <name evidence="5" type="ORF">F9K24_18840</name>
</gene>
<dbReference type="PANTHER" id="PTHR43343:SF3">
    <property type="entry name" value="PROTEASE DO-LIKE 8, CHLOROPLASTIC"/>
    <property type="match status" value="1"/>
</dbReference>
<keyword evidence="3" id="KW-0472">Membrane</keyword>
<dbReference type="OrthoDB" id="9758917at2"/>
<evidence type="ECO:0000256" key="1">
    <source>
        <dbReference type="ARBA" id="ARBA00022670"/>
    </source>
</evidence>
<dbReference type="Proteomes" id="UP000460298">
    <property type="component" value="Unassembled WGS sequence"/>
</dbReference>
<keyword evidence="3" id="KW-0812">Transmembrane</keyword>
<dbReference type="Pfam" id="PF13180">
    <property type="entry name" value="PDZ_2"/>
    <property type="match status" value="1"/>
</dbReference>
<dbReference type="Pfam" id="PF13365">
    <property type="entry name" value="Trypsin_2"/>
    <property type="match status" value="1"/>
</dbReference>
<dbReference type="SUPFAM" id="SSF50494">
    <property type="entry name" value="Trypsin-like serine proteases"/>
    <property type="match status" value="1"/>
</dbReference>
<dbReference type="InterPro" id="IPR001478">
    <property type="entry name" value="PDZ"/>
</dbReference>
<evidence type="ECO:0000313" key="6">
    <source>
        <dbReference type="Proteomes" id="UP000460298"/>
    </source>
</evidence>
<dbReference type="GO" id="GO:0006508">
    <property type="term" value="P:proteolysis"/>
    <property type="evidence" value="ECO:0007669"/>
    <property type="project" value="UniProtKB-KW"/>
</dbReference>
<sequence length="372" mass="39850">MARKIQMTRFTLMNLIFFSILGGTFLSPLVYSGLRESLHRQGVEGDPLSDADQATAIALQKNFISVFKKAQPSVVYIKTNIVVRPHAWFEYYQQLEGQGTGVIIDQEGYIVTNSHVVANAQSIEVTFSDNTKAEAKLVGRDENSDVAVIKVPASARLQPALLGDSDKVEPGQLAFALGSPFGLESTFTQGIISAKSRNIDDSKYTRIQTDASINPGNSGGPLLNIYGQVIGINQSIISPDGKGGSVGIGFAIPINEVRDTIDRLKKEKRVIGRAALGVSVGEASDNLREYLGIKGQIPGVVVRMVVPGSAAEKAGLKENDYIYQMNGAKVESPEDLIRAVQKAGVGASVKIDIYRGGKQLSLNGVIGEDLAD</sequence>
<dbReference type="AlphaFoldDB" id="A0A833GYA6"/>
<evidence type="ECO:0000256" key="2">
    <source>
        <dbReference type="ARBA" id="ARBA00022801"/>
    </source>
</evidence>
<dbReference type="InterPro" id="IPR036034">
    <property type="entry name" value="PDZ_sf"/>
</dbReference>
<proteinExistence type="predicted"/>
<feature type="transmembrane region" description="Helical" evidence="3">
    <location>
        <begin position="12"/>
        <end position="31"/>
    </location>
</feature>
<dbReference type="EMBL" id="WBUI01000026">
    <property type="protein sequence ID" value="KAB2929820.1"/>
    <property type="molecule type" value="Genomic_DNA"/>
</dbReference>
<dbReference type="GO" id="GO:0004252">
    <property type="term" value="F:serine-type endopeptidase activity"/>
    <property type="evidence" value="ECO:0007669"/>
    <property type="project" value="InterPro"/>
</dbReference>
<evidence type="ECO:0000259" key="4">
    <source>
        <dbReference type="PROSITE" id="PS50106"/>
    </source>
</evidence>
<keyword evidence="3" id="KW-1133">Transmembrane helix</keyword>
<evidence type="ECO:0000256" key="3">
    <source>
        <dbReference type="SAM" id="Phobius"/>
    </source>
</evidence>
<dbReference type="RefSeq" id="WP_002771602.1">
    <property type="nucleotide sequence ID" value="NZ_JQDG01000040.1"/>
</dbReference>
<dbReference type="SMART" id="SM00228">
    <property type="entry name" value="PDZ"/>
    <property type="match status" value="1"/>
</dbReference>
<evidence type="ECO:0000313" key="5">
    <source>
        <dbReference type="EMBL" id="KAB2929820.1"/>
    </source>
</evidence>
<dbReference type="Gene3D" id="2.30.42.10">
    <property type="match status" value="1"/>
</dbReference>
<dbReference type="InterPro" id="IPR009003">
    <property type="entry name" value="Peptidase_S1_PA"/>
</dbReference>
<dbReference type="PANTHER" id="PTHR43343">
    <property type="entry name" value="PEPTIDASE S12"/>
    <property type="match status" value="1"/>
</dbReference>
<dbReference type="InterPro" id="IPR051201">
    <property type="entry name" value="Chloro_Bact_Ser_Proteases"/>
</dbReference>
<dbReference type="PROSITE" id="PS50106">
    <property type="entry name" value="PDZ"/>
    <property type="match status" value="1"/>
</dbReference>
<comment type="caution">
    <text evidence="5">The sequence shown here is derived from an EMBL/GenBank/DDBJ whole genome shotgun (WGS) entry which is preliminary data.</text>
</comment>
<organism evidence="5 6">
    <name type="scientific">Leptonema illini</name>
    <dbReference type="NCBI Taxonomy" id="183"/>
    <lineage>
        <taxon>Bacteria</taxon>
        <taxon>Pseudomonadati</taxon>
        <taxon>Spirochaetota</taxon>
        <taxon>Spirochaetia</taxon>
        <taxon>Leptospirales</taxon>
        <taxon>Leptospiraceae</taxon>
        <taxon>Leptonema</taxon>
    </lineage>
</organism>
<keyword evidence="1" id="KW-0645">Protease</keyword>
<name>A0A833GYA6_9LEPT</name>
<protein>
    <submittedName>
        <fullName evidence="5">PDZ domain-containing protein</fullName>
    </submittedName>
</protein>
<accession>A0A833GYA6</accession>